<keyword evidence="5 6" id="KW-0560">Oxidoreductase</keyword>
<dbReference type="Gene3D" id="1.10.540.10">
    <property type="entry name" value="Acyl-CoA dehydrogenase/oxidase, N-terminal domain"/>
    <property type="match status" value="1"/>
</dbReference>
<dbReference type="InterPro" id="IPR006091">
    <property type="entry name" value="Acyl-CoA_Oxase/DH_mid-dom"/>
</dbReference>
<dbReference type="SUPFAM" id="SSF47203">
    <property type="entry name" value="Acyl-CoA dehydrogenase C-terminal domain-like"/>
    <property type="match status" value="2"/>
</dbReference>
<dbReference type="Proteomes" id="UP000712673">
    <property type="component" value="Unassembled WGS sequence"/>
</dbReference>
<comment type="caution">
    <text evidence="10">The sequence shown here is derived from an EMBL/GenBank/DDBJ whole genome shotgun (WGS) entry which is preliminary data.</text>
</comment>
<keyword evidence="3 6" id="KW-0285">Flavoprotein</keyword>
<dbReference type="PANTHER" id="PTHR43884:SF25">
    <property type="entry name" value="ACYL-COA DEHYDROGENASE YDBM-RELATED"/>
    <property type="match status" value="1"/>
</dbReference>
<dbReference type="InterPro" id="IPR037069">
    <property type="entry name" value="AcylCoA_DH/ox_N_sf"/>
</dbReference>
<evidence type="ECO:0000256" key="4">
    <source>
        <dbReference type="ARBA" id="ARBA00022827"/>
    </source>
</evidence>
<dbReference type="Pfam" id="PF00441">
    <property type="entry name" value="Acyl-CoA_dh_1"/>
    <property type="match status" value="2"/>
</dbReference>
<dbReference type="InterPro" id="IPR009075">
    <property type="entry name" value="AcylCo_DH/oxidase_C"/>
</dbReference>
<dbReference type="Gene3D" id="2.40.110.10">
    <property type="entry name" value="Butyryl-CoA Dehydrogenase, subunit A, domain 2"/>
    <property type="match status" value="1"/>
</dbReference>
<evidence type="ECO:0000256" key="2">
    <source>
        <dbReference type="ARBA" id="ARBA00009347"/>
    </source>
</evidence>
<dbReference type="PANTHER" id="PTHR43884">
    <property type="entry name" value="ACYL-COA DEHYDROGENASE"/>
    <property type="match status" value="1"/>
</dbReference>
<feature type="domain" description="Acyl-CoA oxidase/dehydrogenase middle" evidence="8">
    <location>
        <begin position="277"/>
        <end position="352"/>
    </location>
</feature>
<organism evidence="10 11">
    <name type="scientific">Tectimicrobiota bacterium</name>
    <dbReference type="NCBI Taxonomy" id="2528274"/>
    <lineage>
        <taxon>Bacteria</taxon>
        <taxon>Pseudomonadati</taxon>
        <taxon>Nitrospinota/Tectimicrobiota group</taxon>
        <taxon>Candidatus Tectimicrobiota</taxon>
    </lineage>
</organism>
<evidence type="ECO:0000313" key="11">
    <source>
        <dbReference type="Proteomes" id="UP000712673"/>
    </source>
</evidence>
<comment type="cofactor">
    <cofactor evidence="1 6">
        <name>FAD</name>
        <dbReference type="ChEBI" id="CHEBI:57692"/>
    </cofactor>
</comment>
<evidence type="ECO:0000313" key="10">
    <source>
        <dbReference type="EMBL" id="MBM3222439.1"/>
    </source>
</evidence>
<dbReference type="Gene3D" id="1.20.140.10">
    <property type="entry name" value="Butyryl-CoA Dehydrogenase, subunit A, domain 3"/>
    <property type="match status" value="2"/>
</dbReference>
<keyword evidence="4 6" id="KW-0274">FAD</keyword>
<evidence type="ECO:0000256" key="6">
    <source>
        <dbReference type="RuleBase" id="RU362125"/>
    </source>
</evidence>
<reference evidence="10" key="1">
    <citation type="submission" date="2019-03" db="EMBL/GenBank/DDBJ databases">
        <title>Lake Tanganyika Metagenome-Assembled Genomes (MAGs).</title>
        <authorList>
            <person name="Tran P."/>
        </authorList>
    </citation>
    <scope>NUCLEOTIDE SEQUENCE</scope>
    <source>
        <strain evidence="10">K_DeepCast_65m_m2_066</strain>
    </source>
</reference>
<dbReference type="Pfam" id="PF02771">
    <property type="entry name" value="Acyl-CoA_dh_N"/>
    <property type="match status" value="1"/>
</dbReference>
<evidence type="ECO:0000256" key="1">
    <source>
        <dbReference type="ARBA" id="ARBA00001974"/>
    </source>
</evidence>
<dbReference type="AlphaFoldDB" id="A0A937VWN9"/>
<dbReference type="GO" id="GO:0003995">
    <property type="term" value="F:acyl-CoA dehydrogenase activity"/>
    <property type="evidence" value="ECO:0007669"/>
    <property type="project" value="TreeGrafter"/>
</dbReference>
<evidence type="ECO:0000256" key="5">
    <source>
        <dbReference type="ARBA" id="ARBA00023002"/>
    </source>
</evidence>
<feature type="domain" description="Acyl-CoA dehydrogenase/oxidase C-terminal" evidence="7">
    <location>
        <begin position="405"/>
        <end position="554"/>
    </location>
</feature>
<dbReference type="SUPFAM" id="SSF56645">
    <property type="entry name" value="Acyl-CoA dehydrogenase NM domain-like"/>
    <property type="match status" value="1"/>
</dbReference>
<dbReference type="InterPro" id="IPR013786">
    <property type="entry name" value="AcylCoA_DH/ox_N"/>
</dbReference>
<protein>
    <submittedName>
        <fullName evidence="10">Acyl-CoA dehydrogenase</fullName>
    </submittedName>
</protein>
<comment type="similarity">
    <text evidence="2 6">Belongs to the acyl-CoA dehydrogenase family.</text>
</comment>
<sequence length="559" mass="60830">MKGTICMLTTQEAFAQADTIVTAMAHALEIALTQARHRTQDGRAIDDHQVHCERLAYRVTELQAAQALCRYVERQRQHGPDDPVTAGMALAYAAESYQTLLAEIGTHLQAYGLTETQLTTTLEAANVRQAARTGASEALLCHLGQAVLDRHGANTIWLGDDMAEMTRQSVRDFAQQEIEPLAEWVHRHDELAPDALIHKMGALGFFAMSIPEAYGGTGMGMLGMVITTEELSRGSLGAAGSLITRPEIVARALLDGGTEAQKQRWLPGIASGDLMVAVSVTEPDTGSDVASITCRAEAAEIGGQPGYLINGAKAWCTFAGRADIIGLLVRTDGERKQGARGVSLFLLEKERYYGHDFLIEQPHGGTLRAKADATPGYRGMHSFTMHYEQFFLPADCLIGQDQGRNRGFYLQMRGFANGRLQTGGRAVGLSQAALEKTVTYTKNRRQFGQPIAAYQLTQYKLGRMATRLAAARHLTYAAAQSMDQGQDTGLEASMAKLLASDIAVWLTQEGQLLHGGWGYAEETPISRYVVDAQVLPIFEGVRPILALKVIARQLLRQGD</sequence>
<dbReference type="InterPro" id="IPR009100">
    <property type="entry name" value="AcylCoA_DH/oxidase_NM_dom_sf"/>
</dbReference>
<accession>A0A937VWN9</accession>
<evidence type="ECO:0000256" key="3">
    <source>
        <dbReference type="ARBA" id="ARBA00022630"/>
    </source>
</evidence>
<evidence type="ECO:0000259" key="9">
    <source>
        <dbReference type="Pfam" id="PF02771"/>
    </source>
</evidence>
<dbReference type="FunFam" id="1.20.140.10:FF:000001">
    <property type="entry name" value="Acyl-CoA dehydrogenase"/>
    <property type="match status" value="1"/>
</dbReference>
<feature type="domain" description="Acyl-CoA dehydrogenase/oxidase C-terminal" evidence="7">
    <location>
        <begin position="15"/>
        <end position="138"/>
    </location>
</feature>
<evidence type="ECO:0000259" key="8">
    <source>
        <dbReference type="Pfam" id="PF02770"/>
    </source>
</evidence>
<evidence type="ECO:0000259" key="7">
    <source>
        <dbReference type="Pfam" id="PF00441"/>
    </source>
</evidence>
<gene>
    <name evidence="10" type="ORF">FJZ47_01355</name>
</gene>
<proteinExistence type="inferred from homology"/>
<dbReference type="GO" id="GO:0050660">
    <property type="term" value="F:flavin adenine dinucleotide binding"/>
    <property type="evidence" value="ECO:0007669"/>
    <property type="project" value="InterPro"/>
</dbReference>
<name>A0A937VWN9_UNCTE</name>
<dbReference type="InterPro" id="IPR036250">
    <property type="entry name" value="AcylCo_DH-like_C"/>
</dbReference>
<dbReference type="Pfam" id="PF02770">
    <property type="entry name" value="Acyl-CoA_dh_M"/>
    <property type="match status" value="1"/>
</dbReference>
<dbReference type="InterPro" id="IPR046373">
    <property type="entry name" value="Acyl-CoA_Oxase/DH_mid-dom_sf"/>
</dbReference>
<dbReference type="EMBL" id="VGLS01000020">
    <property type="protein sequence ID" value="MBM3222439.1"/>
    <property type="molecule type" value="Genomic_DNA"/>
</dbReference>
<feature type="domain" description="Acyl-CoA dehydrogenase/oxidase N-terminal" evidence="9">
    <location>
        <begin position="163"/>
        <end position="273"/>
    </location>
</feature>